<dbReference type="CDD" id="cd01392">
    <property type="entry name" value="HTH_LacI"/>
    <property type="match status" value="1"/>
</dbReference>
<keyword evidence="2" id="KW-0238">DNA-binding</keyword>
<accession>A0A810N6H2</accession>
<evidence type="ECO:0000256" key="3">
    <source>
        <dbReference type="ARBA" id="ARBA00023163"/>
    </source>
</evidence>
<dbReference type="SMART" id="SM00354">
    <property type="entry name" value="HTH_LACI"/>
    <property type="match status" value="1"/>
</dbReference>
<evidence type="ECO:0000256" key="1">
    <source>
        <dbReference type="ARBA" id="ARBA00023015"/>
    </source>
</evidence>
<dbReference type="Proteomes" id="UP000680866">
    <property type="component" value="Chromosome"/>
</dbReference>
<feature type="compositionally biased region" description="Basic and acidic residues" evidence="4">
    <location>
        <begin position="446"/>
        <end position="462"/>
    </location>
</feature>
<dbReference type="InterPro" id="IPR010982">
    <property type="entry name" value="Lambda_DNA-bd_dom_sf"/>
</dbReference>
<evidence type="ECO:0000313" key="6">
    <source>
        <dbReference type="EMBL" id="BCJ67243.1"/>
    </source>
</evidence>
<keyword evidence="1" id="KW-0805">Transcription regulation</keyword>
<feature type="region of interest" description="Disordered" evidence="4">
    <location>
        <begin position="342"/>
        <end position="475"/>
    </location>
</feature>
<protein>
    <recommendedName>
        <fullName evidence="5">HTH lacI-type domain-containing protein</fullName>
    </recommendedName>
</protein>
<dbReference type="SUPFAM" id="SSF47413">
    <property type="entry name" value="lambda repressor-like DNA-binding domains"/>
    <property type="match status" value="1"/>
</dbReference>
<dbReference type="Pfam" id="PF13377">
    <property type="entry name" value="Peripla_BP_3"/>
    <property type="match status" value="1"/>
</dbReference>
<feature type="compositionally biased region" description="Pro residues" evidence="4">
    <location>
        <begin position="344"/>
        <end position="357"/>
    </location>
</feature>
<evidence type="ECO:0000256" key="4">
    <source>
        <dbReference type="SAM" id="MobiDB-lite"/>
    </source>
</evidence>
<dbReference type="InterPro" id="IPR028082">
    <property type="entry name" value="Peripla_BP_I"/>
</dbReference>
<feature type="domain" description="HTH lacI-type" evidence="5">
    <location>
        <begin position="12"/>
        <end position="66"/>
    </location>
</feature>
<organism evidence="6 7">
    <name type="scientific">Polymorphospora rubra</name>
    <dbReference type="NCBI Taxonomy" id="338584"/>
    <lineage>
        <taxon>Bacteria</taxon>
        <taxon>Bacillati</taxon>
        <taxon>Actinomycetota</taxon>
        <taxon>Actinomycetes</taxon>
        <taxon>Micromonosporales</taxon>
        <taxon>Micromonosporaceae</taxon>
        <taxon>Polymorphospora</taxon>
    </lineage>
</organism>
<dbReference type="InterPro" id="IPR000843">
    <property type="entry name" value="HTH_LacI"/>
</dbReference>
<dbReference type="GO" id="GO:0003700">
    <property type="term" value="F:DNA-binding transcription factor activity"/>
    <property type="evidence" value="ECO:0007669"/>
    <property type="project" value="TreeGrafter"/>
</dbReference>
<evidence type="ECO:0000256" key="2">
    <source>
        <dbReference type="ARBA" id="ARBA00023125"/>
    </source>
</evidence>
<dbReference type="Gene3D" id="1.10.260.40">
    <property type="entry name" value="lambda repressor-like DNA-binding domains"/>
    <property type="match status" value="1"/>
</dbReference>
<dbReference type="KEGG" id="pry:Prubr_42640"/>
<keyword evidence="3" id="KW-0804">Transcription</keyword>
<reference evidence="6" key="1">
    <citation type="submission" date="2020-08" db="EMBL/GenBank/DDBJ databases">
        <title>Whole genome shotgun sequence of Polymorphospora rubra NBRC 101157.</title>
        <authorList>
            <person name="Komaki H."/>
            <person name="Tamura T."/>
        </authorList>
    </citation>
    <scope>NUCLEOTIDE SEQUENCE</scope>
    <source>
        <strain evidence="6">NBRC 101157</strain>
    </source>
</reference>
<dbReference type="EMBL" id="AP023359">
    <property type="protein sequence ID" value="BCJ67243.1"/>
    <property type="molecule type" value="Genomic_DNA"/>
</dbReference>
<dbReference type="CDD" id="cd06267">
    <property type="entry name" value="PBP1_LacI_sugar_binding-like"/>
    <property type="match status" value="1"/>
</dbReference>
<dbReference type="Pfam" id="PF00356">
    <property type="entry name" value="LacI"/>
    <property type="match status" value="1"/>
</dbReference>
<dbReference type="PANTHER" id="PTHR30146:SF109">
    <property type="entry name" value="HTH-TYPE TRANSCRIPTIONAL REGULATOR GALS"/>
    <property type="match status" value="1"/>
</dbReference>
<dbReference type="SUPFAM" id="SSF53822">
    <property type="entry name" value="Periplasmic binding protein-like I"/>
    <property type="match status" value="1"/>
</dbReference>
<dbReference type="InterPro" id="IPR046335">
    <property type="entry name" value="LacI/GalR-like_sensor"/>
</dbReference>
<dbReference type="PANTHER" id="PTHR30146">
    <property type="entry name" value="LACI-RELATED TRANSCRIPTIONAL REPRESSOR"/>
    <property type="match status" value="1"/>
</dbReference>
<sequence>MTTQRTRSLGRPTLDAVAARAGVGRGTVSRVVNGSPQVSPEARAAVQQAIAELGYVPNRAARALVTQRTDSVALVVSESEERVFGEPFFAGIVRGISSGLLETPMQLWLAMAQSPAERERVEHHLTNQHVDGVLLLSLHDSDPLPTLLEQRGLPTVLGGRPARMLQPGAQGSYFVDVDNAGGARQAVEYLFADGRNRVATIAGPQDMGVGVARLTGYRTAVEASGRRVSDSLIAYGDFSEASGAAAMRRLLEFDAGIDAVFVASDLMACGALRALREAGRRVPDDVAVVGFEDAPIARQSDPPLTTVHQPVEEMGRQMARLLVARIRREELPQPYVLLDTHLIPAPPPDPAPPAPRPRAPRRGPYRGPAPPRRGLRAVGSAPWVPRRGQRRSRRSGLANRREPGMLSPRSTRRRVRRRARPGAGRSPGRDGGAVRRNPGRRVRARGRVEARRDRSGFHRTGDARSAVASKAGPLLPGHGMATGAKRPPGTLWTASTGVVLRRNRREEGLRCC</sequence>
<dbReference type="PROSITE" id="PS50932">
    <property type="entry name" value="HTH_LACI_2"/>
    <property type="match status" value="1"/>
</dbReference>
<dbReference type="GO" id="GO:0000976">
    <property type="term" value="F:transcription cis-regulatory region binding"/>
    <property type="evidence" value="ECO:0007669"/>
    <property type="project" value="TreeGrafter"/>
</dbReference>
<gene>
    <name evidence="6" type="ORF">Prubr_42640</name>
</gene>
<proteinExistence type="predicted"/>
<dbReference type="AlphaFoldDB" id="A0A810N6H2"/>
<dbReference type="Gene3D" id="3.40.50.2300">
    <property type="match status" value="2"/>
</dbReference>
<feature type="compositionally biased region" description="Basic residues" evidence="4">
    <location>
        <begin position="410"/>
        <end position="420"/>
    </location>
</feature>
<name>A0A810N6H2_9ACTN</name>
<evidence type="ECO:0000259" key="5">
    <source>
        <dbReference type="PROSITE" id="PS50932"/>
    </source>
</evidence>
<evidence type="ECO:0000313" key="7">
    <source>
        <dbReference type="Proteomes" id="UP000680866"/>
    </source>
</evidence>
<keyword evidence="7" id="KW-1185">Reference proteome</keyword>